<evidence type="ECO:0000256" key="3">
    <source>
        <dbReference type="ARBA" id="ARBA00023015"/>
    </source>
</evidence>
<proteinExistence type="inferred from homology"/>
<feature type="domain" description="TAF6 C-terminal HEAT repeat" evidence="7">
    <location>
        <begin position="219"/>
        <end position="400"/>
    </location>
</feature>
<dbReference type="PANTHER" id="PTHR10221">
    <property type="entry name" value="TRANSCRIPTION INITIATION FACTOR TFIID SUBUNIT 6"/>
    <property type="match status" value="1"/>
</dbReference>
<dbReference type="FunFam" id="1.25.40.770:FF:000001">
    <property type="entry name" value="Transcription initiation factor TFIID subunit 6"/>
    <property type="match status" value="1"/>
</dbReference>
<dbReference type="CDD" id="cd08050">
    <property type="entry name" value="TAF6C"/>
    <property type="match status" value="1"/>
</dbReference>
<feature type="region of interest" description="Disordered" evidence="6">
    <location>
        <begin position="168"/>
        <end position="209"/>
    </location>
</feature>
<protein>
    <submittedName>
        <fullName evidence="9">TAF6_C domain-containing protein</fullName>
    </submittedName>
</protein>
<dbReference type="GO" id="GO:0016251">
    <property type="term" value="F:RNA polymerase II general transcription initiation factor activity"/>
    <property type="evidence" value="ECO:0007669"/>
    <property type="project" value="InterPro"/>
</dbReference>
<evidence type="ECO:0000256" key="5">
    <source>
        <dbReference type="ARBA" id="ARBA00023242"/>
    </source>
</evidence>
<sequence>MAQAEKKPVPEDSKISIFTHSKYKTGVDHSAWNRAYALTVIRQLGFRPDVITEAAVDYIMSNVNQVVRDVLTTALQLVAQGKRIKLEARDIENSIDIRGVLSPCTSSRAASNTQFHLCDSLNKTLYPNDYFMVDLRAIMNVTPRRMPYKRRIRKHWLVIEGEQPRVPENPVIAPSSTNSGQEGINTFQSSSNESLMEDGNRGPRTGNKLEQTLSRPITTHSLSLDQQVFFRKCVETVIGSSPEKRREVLHLLASDPGLQSLVPRFAVLIFEGVRCNIAEQNLPVLRNILRLLKTLIDNVQVNLDKCLHDIIPALCSCVVCRELCPDPEDRQHFRLREFAASILAMICKRTHLADVRARITTLLCRVFTDSRANLASLYGALYALAELGSETVAAVVVPRLDLLRKRISNLREALPSTSSVPLRVIRLIEKMLTRFVRHRKTPGLNELADFQKVFPGFGEAVYRKLKASEQRKGRTEIANQNVSETGKSQASAQKRYPRLPQLPMRAPGIIRPTHASVAKLRMFKYSKRHESGGLFRQSTSTPKPSQSGADSSQLVSALQSGQHPVNVPPNVRVPGGSQAPGPLPPVVVEPAFPPRRPPQSMMGEQQRTHPAVTVEPAFPRRPQGPPR</sequence>
<dbReference type="AlphaFoldDB" id="A0A7I4XUK6"/>
<dbReference type="InterPro" id="IPR016024">
    <property type="entry name" value="ARM-type_fold"/>
</dbReference>
<evidence type="ECO:0000256" key="6">
    <source>
        <dbReference type="SAM" id="MobiDB-lite"/>
    </source>
</evidence>
<keyword evidence="4" id="KW-0804">Transcription</keyword>
<comment type="subcellular location">
    <subcellularLocation>
        <location evidence="1">Nucleus</location>
    </subcellularLocation>
</comment>
<evidence type="ECO:0000313" key="9">
    <source>
        <dbReference type="WBParaSite" id="HCON_00008340-00001"/>
    </source>
</evidence>
<feature type="region of interest" description="Disordered" evidence="6">
    <location>
        <begin position="529"/>
        <end position="627"/>
    </location>
</feature>
<dbReference type="PANTHER" id="PTHR10221:SF9">
    <property type="entry name" value="TRANSCRIPTION INITIATION FACTOR TFIID SUBUNIT 6"/>
    <property type="match status" value="1"/>
</dbReference>
<evidence type="ECO:0000256" key="4">
    <source>
        <dbReference type="ARBA" id="ARBA00023163"/>
    </source>
</evidence>
<dbReference type="InterPro" id="IPR046344">
    <property type="entry name" value="TAF6_C_sf"/>
</dbReference>
<keyword evidence="8" id="KW-1185">Reference proteome</keyword>
<dbReference type="Gene3D" id="1.25.40.770">
    <property type="entry name" value="TAF6, C-terminal HEAT repeat domain"/>
    <property type="match status" value="1"/>
</dbReference>
<dbReference type="OrthoDB" id="361039at2759"/>
<organism evidence="8 9">
    <name type="scientific">Haemonchus contortus</name>
    <name type="common">Barber pole worm</name>
    <dbReference type="NCBI Taxonomy" id="6289"/>
    <lineage>
        <taxon>Eukaryota</taxon>
        <taxon>Metazoa</taxon>
        <taxon>Ecdysozoa</taxon>
        <taxon>Nematoda</taxon>
        <taxon>Chromadorea</taxon>
        <taxon>Rhabditida</taxon>
        <taxon>Rhabditina</taxon>
        <taxon>Rhabditomorpha</taxon>
        <taxon>Strongyloidea</taxon>
        <taxon>Trichostrongylidae</taxon>
        <taxon>Haemonchus</taxon>
    </lineage>
</organism>
<feature type="compositionally biased region" description="Low complexity" evidence="6">
    <location>
        <begin position="564"/>
        <end position="574"/>
    </location>
</feature>
<dbReference type="GO" id="GO:0046695">
    <property type="term" value="C:SLIK (SAGA-like) complex"/>
    <property type="evidence" value="ECO:0007669"/>
    <property type="project" value="InterPro"/>
</dbReference>
<dbReference type="Proteomes" id="UP000025227">
    <property type="component" value="Unplaced"/>
</dbReference>
<feature type="compositionally biased region" description="Pro residues" evidence="6">
    <location>
        <begin position="581"/>
        <end position="597"/>
    </location>
</feature>
<dbReference type="GO" id="GO:0003713">
    <property type="term" value="F:transcription coactivator activity"/>
    <property type="evidence" value="ECO:0007669"/>
    <property type="project" value="TreeGrafter"/>
</dbReference>
<dbReference type="SUPFAM" id="SSF48371">
    <property type="entry name" value="ARM repeat"/>
    <property type="match status" value="1"/>
</dbReference>
<feature type="compositionally biased region" description="Polar residues" evidence="6">
    <location>
        <begin position="477"/>
        <end position="492"/>
    </location>
</feature>
<name>A0A7I4XUK6_HAECO</name>
<dbReference type="GO" id="GO:0000124">
    <property type="term" value="C:SAGA complex"/>
    <property type="evidence" value="ECO:0007669"/>
    <property type="project" value="InterPro"/>
</dbReference>
<accession>A0A7I4XUK6</accession>
<evidence type="ECO:0000259" key="7">
    <source>
        <dbReference type="Pfam" id="PF07571"/>
    </source>
</evidence>
<comment type="similarity">
    <text evidence="2">Belongs to the TAF6 family.</text>
</comment>
<dbReference type="WBParaSite" id="HCON_00008340-00001">
    <property type="protein sequence ID" value="HCON_00008340-00001"/>
    <property type="gene ID" value="HCON_00008340"/>
</dbReference>
<dbReference type="InterPro" id="IPR037796">
    <property type="entry name" value="TAF6"/>
</dbReference>
<evidence type="ECO:0000313" key="8">
    <source>
        <dbReference type="Proteomes" id="UP000025227"/>
    </source>
</evidence>
<dbReference type="InterPro" id="IPR011442">
    <property type="entry name" value="TAF6_C"/>
</dbReference>
<dbReference type="GO" id="GO:0005669">
    <property type="term" value="C:transcription factor TFIID complex"/>
    <property type="evidence" value="ECO:0007669"/>
    <property type="project" value="InterPro"/>
</dbReference>
<feature type="region of interest" description="Disordered" evidence="6">
    <location>
        <begin position="470"/>
        <end position="506"/>
    </location>
</feature>
<dbReference type="GO" id="GO:0051123">
    <property type="term" value="P:RNA polymerase II preinitiation complex assembly"/>
    <property type="evidence" value="ECO:0007669"/>
    <property type="project" value="TreeGrafter"/>
</dbReference>
<dbReference type="Pfam" id="PF07571">
    <property type="entry name" value="TAF6_C"/>
    <property type="match status" value="1"/>
</dbReference>
<reference evidence="9" key="1">
    <citation type="submission" date="2020-12" db="UniProtKB">
        <authorList>
            <consortium name="WormBaseParasite"/>
        </authorList>
    </citation>
    <scope>IDENTIFICATION</scope>
    <source>
        <strain evidence="9">MHco3</strain>
    </source>
</reference>
<keyword evidence="5" id="KW-0539">Nucleus</keyword>
<feature type="compositionally biased region" description="Polar residues" evidence="6">
    <location>
        <begin position="536"/>
        <end position="563"/>
    </location>
</feature>
<dbReference type="OMA" id="KHWLVIE"/>
<evidence type="ECO:0000256" key="2">
    <source>
        <dbReference type="ARBA" id="ARBA00007688"/>
    </source>
</evidence>
<keyword evidence="3" id="KW-0805">Transcription regulation</keyword>
<feature type="compositionally biased region" description="Polar residues" evidence="6">
    <location>
        <begin position="174"/>
        <end position="194"/>
    </location>
</feature>
<evidence type="ECO:0000256" key="1">
    <source>
        <dbReference type="ARBA" id="ARBA00004123"/>
    </source>
</evidence>